<comment type="subcellular location">
    <subcellularLocation>
        <location evidence="1">Membrane</location>
        <topology evidence="1">Multi-pass membrane protein</topology>
    </subcellularLocation>
</comment>
<keyword evidence="3 11" id="KW-0812">Transmembrane</keyword>
<evidence type="ECO:0000259" key="12">
    <source>
        <dbReference type="PROSITE" id="PS51371"/>
    </source>
</evidence>
<evidence type="ECO:0000256" key="9">
    <source>
        <dbReference type="ARBA" id="ARBA00023303"/>
    </source>
</evidence>
<dbReference type="PRINTS" id="PR00762">
    <property type="entry name" value="CLCHANNEL"/>
</dbReference>
<feature type="transmembrane region" description="Helical" evidence="11">
    <location>
        <begin position="349"/>
        <end position="369"/>
    </location>
</feature>
<accession>A0A7T0LN20</accession>
<evidence type="ECO:0000256" key="8">
    <source>
        <dbReference type="ARBA" id="ARBA00023214"/>
    </source>
</evidence>
<feature type="transmembrane region" description="Helical" evidence="11">
    <location>
        <begin position="322"/>
        <end position="342"/>
    </location>
</feature>
<keyword evidence="2" id="KW-0813">Transport</keyword>
<feature type="transmembrane region" description="Helical" evidence="11">
    <location>
        <begin position="171"/>
        <end position="195"/>
    </location>
</feature>
<evidence type="ECO:0000256" key="6">
    <source>
        <dbReference type="ARBA" id="ARBA00023136"/>
    </source>
</evidence>
<feature type="transmembrane region" description="Helical" evidence="11">
    <location>
        <begin position="26"/>
        <end position="48"/>
    </location>
</feature>
<feature type="domain" description="CBS" evidence="12">
    <location>
        <begin position="464"/>
        <end position="528"/>
    </location>
</feature>
<evidence type="ECO:0000256" key="4">
    <source>
        <dbReference type="ARBA" id="ARBA00022989"/>
    </source>
</evidence>
<dbReference type="GO" id="GO:0005254">
    <property type="term" value="F:chloride channel activity"/>
    <property type="evidence" value="ECO:0007669"/>
    <property type="project" value="UniProtKB-KW"/>
</dbReference>
<evidence type="ECO:0000256" key="2">
    <source>
        <dbReference type="ARBA" id="ARBA00022448"/>
    </source>
</evidence>
<dbReference type="InterPro" id="IPR014743">
    <property type="entry name" value="Cl-channel_core"/>
</dbReference>
<dbReference type="InterPro" id="IPR000644">
    <property type="entry name" value="CBS_dom"/>
</dbReference>
<keyword evidence="7" id="KW-0869">Chloride channel</keyword>
<evidence type="ECO:0000256" key="3">
    <source>
        <dbReference type="ARBA" id="ARBA00022692"/>
    </source>
</evidence>
<evidence type="ECO:0000313" key="13">
    <source>
        <dbReference type="EMBL" id="QPL06388.1"/>
    </source>
</evidence>
<dbReference type="SUPFAM" id="SSF81340">
    <property type="entry name" value="Clc chloride channel"/>
    <property type="match status" value="1"/>
</dbReference>
<evidence type="ECO:0000313" key="14">
    <source>
        <dbReference type="Proteomes" id="UP000594637"/>
    </source>
</evidence>
<dbReference type="PANTHER" id="PTHR43427">
    <property type="entry name" value="CHLORIDE CHANNEL PROTEIN CLC-E"/>
    <property type="match status" value="1"/>
</dbReference>
<keyword evidence="8" id="KW-0868">Chloride</keyword>
<feature type="transmembrane region" description="Helical" evidence="11">
    <location>
        <begin position="76"/>
        <end position="96"/>
    </location>
</feature>
<organism evidence="13 14">
    <name type="scientific">Actinomyces respiraculi</name>
    <dbReference type="NCBI Taxonomy" id="2744574"/>
    <lineage>
        <taxon>Bacteria</taxon>
        <taxon>Bacillati</taxon>
        <taxon>Actinomycetota</taxon>
        <taxon>Actinomycetes</taxon>
        <taxon>Actinomycetales</taxon>
        <taxon>Actinomycetaceae</taxon>
        <taxon>Actinomyces</taxon>
    </lineage>
</organism>
<name>A0A7T0LN20_9ACTO</name>
<feature type="transmembrane region" description="Helical" evidence="11">
    <location>
        <begin position="375"/>
        <end position="402"/>
    </location>
</feature>
<dbReference type="InterPro" id="IPR046342">
    <property type="entry name" value="CBS_dom_sf"/>
</dbReference>
<feature type="transmembrane region" description="Helical" evidence="11">
    <location>
        <begin position="284"/>
        <end position="302"/>
    </location>
</feature>
<dbReference type="RefSeq" id="WP_166855061.1">
    <property type="nucleotide sequence ID" value="NZ_CP063989.1"/>
</dbReference>
<dbReference type="PROSITE" id="PS51371">
    <property type="entry name" value="CBS"/>
    <property type="match status" value="1"/>
</dbReference>
<dbReference type="CDD" id="cd02205">
    <property type="entry name" value="CBS_pair_SF"/>
    <property type="match status" value="1"/>
</dbReference>
<keyword evidence="4 11" id="KW-1133">Transmembrane helix</keyword>
<keyword evidence="6 11" id="KW-0472">Membrane</keyword>
<dbReference type="Gene3D" id="1.10.3080.10">
    <property type="entry name" value="Clc chloride channel"/>
    <property type="match status" value="1"/>
</dbReference>
<keyword evidence="9" id="KW-0407">Ion channel</keyword>
<dbReference type="InterPro" id="IPR050368">
    <property type="entry name" value="ClC-type_chloride_channel"/>
</dbReference>
<sequence length="632" mass="64743">MNGPRARRRTGTQAVLRLLRHHRTGLYTLALLVGLIAGLGAIAFRLGIDAWTQLMTGSPEYAGGVSTGLLAPLGPWFVLATPVLSGALVGPLMALAGRTTTGHGVSGVIWAARRSDGAMAPAPAVASTASACLTIGGGGSVGPEGPIAELGASAATLFGRRLGLPTRSVRLLAAAGTAAGIAAAFNAPLAAAFFAMEVILLDFTLDAFAFVVLASVSATVLSHHVLGEALATSLPVLDLAGDTRLGWVAVLGLVGGAVGVGFSRCRYLMADAARSLLDRLRVPVWARPALGGLAIGAMLLAFPQTYGESEAVLDHVLDGGYGAGVLLLLVLVKVIATCLTLAVGFTGGVFAPSLFIGAALGAAFGTALVPGQPSAAAVFGVIGMGAVFTGAARAPITAVVLIIEMTGQYSLLLPLMLASVLATFMSRFLTRTTIYTEELRRRGDDVEDPLGTTLIGRALAREVMTSPPGVLEADTTLAEAARELRDSGSSVLPVVGPDHGRPGAFGYLLGCVSALQVAEASLAAGAAARTVADLDLAQERVPASDSATMALERLTRGQADGLPVVEPTARGDALVGWVSQQDMVRRLYRHQRDAYEAAQARTSFGARVQGWWRRGVTRRGGGPDAGAQPASR</sequence>
<dbReference type="KEGG" id="arep:ID810_05740"/>
<keyword evidence="5" id="KW-0406">Ion transport</keyword>
<proteinExistence type="predicted"/>
<dbReference type="CDD" id="cd00400">
    <property type="entry name" value="Voltage_gated_ClC"/>
    <property type="match status" value="1"/>
</dbReference>
<dbReference type="Pfam" id="PF00654">
    <property type="entry name" value="Voltage_CLC"/>
    <property type="match status" value="1"/>
</dbReference>
<dbReference type="SMART" id="SM00116">
    <property type="entry name" value="CBS"/>
    <property type="match status" value="2"/>
</dbReference>
<protein>
    <submittedName>
        <fullName evidence="13">Chloride channel protein</fullName>
    </submittedName>
</protein>
<keyword evidence="10" id="KW-0129">CBS domain</keyword>
<dbReference type="Proteomes" id="UP000594637">
    <property type="component" value="Chromosome"/>
</dbReference>
<gene>
    <name evidence="13" type="ORF">ID810_05740</name>
</gene>
<evidence type="ECO:0000256" key="5">
    <source>
        <dbReference type="ARBA" id="ARBA00023065"/>
    </source>
</evidence>
<evidence type="ECO:0000256" key="1">
    <source>
        <dbReference type="ARBA" id="ARBA00004141"/>
    </source>
</evidence>
<dbReference type="Gene3D" id="3.10.580.10">
    <property type="entry name" value="CBS-domain"/>
    <property type="match status" value="1"/>
</dbReference>
<evidence type="ECO:0000256" key="10">
    <source>
        <dbReference type="PROSITE-ProRule" id="PRU00703"/>
    </source>
</evidence>
<reference evidence="13 14" key="1">
    <citation type="submission" date="2020-11" db="EMBL/GenBank/DDBJ databases">
        <title>Actinomyces sp. ZJ750.</title>
        <authorList>
            <person name="Zhou J."/>
        </authorList>
    </citation>
    <scope>NUCLEOTIDE SEQUENCE [LARGE SCALE GENOMIC DNA]</scope>
    <source>
        <strain evidence="13 14">ZJ750</strain>
    </source>
</reference>
<evidence type="ECO:0000256" key="7">
    <source>
        <dbReference type="ARBA" id="ARBA00023173"/>
    </source>
</evidence>
<dbReference type="EMBL" id="CP063989">
    <property type="protein sequence ID" value="QPL06388.1"/>
    <property type="molecule type" value="Genomic_DNA"/>
</dbReference>
<feature type="transmembrane region" description="Helical" evidence="11">
    <location>
        <begin position="409"/>
        <end position="429"/>
    </location>
</feature>
<dbReference type="InterPro" id="IPR001807">
    <property type="entry name" value="ClC"/>
</dbReference>
<keyword evidence="14" id="KW-1185">Reference proteome</keyword>
<dbReference type="PANTHER" id="PTHR43427:SF6">
    <property type="entry name" value="CHLORIDE CHANNEL PROTEIN CLC-E"/>
    <property type="match status" value="1"/>
</dbReference>
<dbReference type="Pfam" id="PF00571">
    <property type="entry name" value="CBS"/>
    <property type="match status" value="2"/>
</dbReference>
<evidence type="ECO:0000256" key="11">
    <source>
        <dbReference type="SAM" id="Phobius"/>
    </source>
</evidence>
<dbReference type="GO" id="GO:0034707">
    <property type="term" value="C:chloride channel complex"/>
    <property type="evidence" value="ECO:0007669"/>
    <property type="project" value="UniProtKB-KW"/>
</dbReference>
<dbReference type="AlphaFoldDB" id="A0A7T0LN20"/>
<feature type="transmembrane region" description="Helical" evidence="11">
    <location>
        <begin position="245"/>
        <end position="263"/>
    </location>
</feature>
<dbReference type="SUPFAM" id="SSF54631">
    <property type="entry name" value="CBS-domain pair"/>
    <property type="match status" value="1"/>
</dbReference>